<protein>
    <recommendedName>
        <fullName evidence="3">DUF1905 domain-containing protein</fullName>
    </recommendedName>
</protein>
<dbReference type="SUPFAM" id="SSF141694">
    <property type="entry name" value="AF2212/PG0164-like"/>
    <property type="match status" value="1"/>
</dbReference>
<sequence length="149" mass="16349">MKFTAIILASKKTATGIQVPDEIVAALGTSKRPPVRVTLQGYTYRSTVASMGGKFMIPLSAEHRSGASVEAGDEVEVDIELDNEVRELAIPDDLQAALEADPDAKRFFEGLSYSNKRRFVIPIEGAKTNETRQRRIEKTVGLLGESRLQ</sequence>
<dbReference type="Gene3D" id="2.40.30.100">
    <property type="entry name" value="AF2212/PG0164-like"/>
    <property type="match status" value="1"/>
</dbReference>
<evidence type="ECO:0000313" key="2">
    <source>
        <dbReference type="Proteomes" id="UP001229346"/>
    </source>
</evidence>
<dbReference type="Pfam" id="PF13376">
    <property type="entry name" value="OmdA"/>
    <property type="match status" value="1"/>
</dbReference>
<keyword evidence="2" id="KW-1185">Reference proteome</keyword>
<gene>
    <name evidence="1" type="ORF">J2T15_005702</name>
</gene>
<dbReference type="InterPro" id="IPR037079">
    <property type="entry name" value="AF2212/PG0164-like_sf"/>
</dbReference>
<reference evidence="1 2" key="1">
    <citation type="submission" date="2023-07" db="EMBL/GenBank/DDBJ databases">
        <title>Sorghum-associated microbial communities from plants grown in Nebraska, USA.</title>
        <authorList>
            <person name="Schachtman D."/>
        </authorList>
    </citation>
    <scope>NUCLEOTIDE SEQUENCE [LARGE SCALE GENOMIC DNA]</scope>
    <source>
        <strain evidence="1 2">CC482</strain>
    </source>
</reference>
<dbReference type="Proteomes" id="UP001229346">
    <property type="component" value="Unassembled WGS sequence"/>
</dbReference>
<organism evidence="1 2">
    <name type="scientific">Paenibacillus harenae</name>
    <dbReference type="NCBI Taxonomy" id="306543"/>
    <lineage>
        <taxon>Bacteria</taxon>
        <taxon>Bacillati</taxon>
        <taxon>Bacillota</taxon>
        <taxon>Bacilli</taxon>
        <taxon>Bacillales</taxon>
        <taxon>Paenibacillaceae</taxon>
        <taxon>Paenibacillus</taxon>
    </lineage>
</organism>
<accession>A0ABT9U999</accession>
<proteinExistence type="predicted"/>
<dbReference type="EMBL" id="JAUSSU010000017">
    <property type="protein sequence ID" value="MDQ0116226.1"/>
    <property type="molecule type" value="Genomic_DNA"/>
</dbReference>
<comment type="caution">
    <text evidence="1">The sequence shown here is derived from an EMBL/GenBank/DDBJ whole genome shotgun (WGS) entry which is preliminary data.</text>
</comment>
<evidence type="ECO:0000313" key="1">
    <source>
        <dbReference type="EMBL" id="MDQ0116226.1"/>
    </source>
</evidence>
<dbReference type="InterPro" id="IPR015018">
    <property type="entry name" value="DUF1905"/>
</dbReference>
<dbReference type="RefSeq" id="WP_307208273.1">
    <property type="nucleotide sequence ID" value="NZ_JAUSSU010000017.1"/>
</dbReference>
<name>A0ABT9U999_PAEHA</name>
<evidence type="ECO:0008006" key="3">
    <source>
        <dbReference type="Google" id="ProtNLM"/>
    </source>
</evidence>
<dbReference type="Pfam" id="PF08922">
    <property type="entry name" value="DUF1905"/>
    <property type="match status" value="1"/>
</dbReference>